<dbReference type="PROSITE" id="PS51417">
    <property type="entry name" value="ARF"/>
    <property type="match status" value="1"/>
</dbReference>
<dbReference type="GO" id="GO:0005525">
    <property type="term" value="F:GTP binding"/>
    <property type="evidence" value="ECO:0007669"/>
    <property type="project" value="UniProtKB-KW"/>
</dbReference>
<evidence type="ECO:0000256" key="4">
    <source>
        <dbReference type="ARBA" id="ARBA00022448"/>
    </source>
</evidence>
<feature type="binding site" evidence="16">
    <location>
        <position position="38"/>
    </location>
    <ligand>
        <name>GTP</name>
        <dbReference type="ChEBI" id="CHEBI:37565"/>
    </ligand>
</feature>
<keyword evidence="12" id="KW-0472">Membrane</keyword>
<evidence type="ECO:0000256" key="13">
    <source>
        <dbReference type="ARBA" id="ARBA00037843"/>
    </source>
</evidence>
<organism evidence="20 21">
    <name type="scientific">Echinococcus multilocularis</name>
    <name type="common">Fox tapeworm</name>
    <dbReference type="NCBI Taxonomy" id="6211"/>
    <lineage>
        <taxon>Eukaryota</taxon>
        <taxon>Metazoa</taxon>
        <taxon>Spiralia</taxon>
        <taxon>Lophotrochozoa</taxon>
        <taxon>Platyhelminthes</taxon>
        <taxon>Cestoda</taxon>
        <taxon>Eucestoda</taxon>
        <taxon>Cyclophyllidea</taxon>
        <taxon>Taeniidae</taxon>
        <taxon>Echinococcus</taxon>
    </lineage>
</organism>
<evidence type="ECO:0000256" key="14">
    <source>
        <dbReference type="ARBA" id="ARBA00047660"/>
    </source>
</evidence>
<evidence type="ECO:0000313" key="21">
    <source>
        <dbReference type="Proteomes" id="UP000017246"/>
    </source>
</evidence>
<feature type="binding site" evidence="18">
    <location>
        <position position="56"/>
    </location>
    <ligand>
        <name>Mg(2+)</name>
        <dbReference type="ChEBI" id="CHEBI:18420"/>
    </ligand>
</feature>
<dbReference type="SMART" id="SM00178">
    <property type="entry name" value="SAR"/>
    <property type="match status" value="1"/>
</dbReference>
<evidence type="ECO:0000256" key="3">
    <source>
        <dbReference type="ARBA" id="ARBA00011984"/>
    </source>
</evidence>
<feature type="binding site" evidence="16">
    <location>
        <position position="40"/>
    </location>
    <ligand>
        <name>GTP</name>
        <dbReference type="ChEBI" id="CHEBI:37565"/>
    </ligand>
</feature>
<dbReference type="InterPro" id="IPR027417">
    <property type="entry name" value="P-loop_NTPase"/>
</dbReference>
<evidence type="ECO:0000256" key="6">
    <source>
        <dbReference type="ARBA" id="ARBA00022801"/>
    </source>
</evidence>
<evidence type="ECO:0000256" key="7">
    <source>
        <dbReference type="ARBA" id="ARBA00022824"/>
    </source>
</evidence>
<dbReference type="Proteomes" id="UP000017246">
    <property type="component" value="Unassembled WGS sequence"/>
</dbReference>
<feature type="binding site" evidence="16">
    <location>
        <position position="35"/>
    </location>
    <ligand>
        <name>GTP</name>
        <dbReference type="ChEBI" id="CHEBI:37565"/>
    </ligand>
</feature>
<keyword evidence="15" id="KW-0479">Metal-binding</keyword>
<accession>A0A087VYN9</accession>
<sequence length="199" mass="22212">MNFLNDWFISPFAKILNYLGLYQKSGKLVFLGLDNAGKTTLLHRLKDDRYGTHNPTLHATCEELTIAGMKFTTYDLGGHEQARKVWHSYIPAVDGIVFIVDASESERFNEAKVELDSLIMDQQVANAPILVLGNKIDVPSAVSEAVLRSHLGLDGQVTGKGIVPREHIASGRPMEIYMCSILKRQGYGDAFKWLAQYLD</sequence>
<dbReference type="OMA" id="GLWNKHG"/>
<dbReference type="InterPro" id="IPR006687">
    <property type="entry name" value="Small_GTPase_SAR1"/>
</dbReference>
<evidence type="ECO:0000256" key="12">
    <source>
        <dbReference type="ARBA" id="ARBA00023136"/>
    </source>
</evidence>
<dbReference type="EC" id="3.6.5.2" evidence="3"/>
<dbReference type="Gene3D" id="3.40.50.300">
    <property type="entry name" value="P-loop containing nucleotide triphosphate hydrolases"/>
    <property type="match status" value="1"/>
</dbReference>
<dbReference type="InterPro" id="IPR006689">
    <property type="entry name" value="Small_GTPase_ARF/SAR"/>
</dbReference>
<protein>
    <recommendedName>
        <fullName evidence="3">small monomeric GTPase</fullName>
        <ecNumber evidence="3">3.6.5.2</ecNumber>
    </recommendedName>
</protein>
<keyword evidence="11 17" id="KW-0342">GTP-binding</keyword>
<keyword evidence="6" id="KW-0378">Hydrolase</keyword>
<dbReference type="SMART" id="SM00177">
    <property type="entry name" value="ARF"/>
    <property type="match status" value="1"/>
</dbReference>
<dbReference type="FunFam" id="3.40.50.300:FF:000161">
    <property type="entry name" value="Small COPII coat GTPase"/>
    <property type="match status" value="1"/>
</dbReference>
<feature type="binding site" evidence="17">
    <location>
        <position position="78"/>
    </location>
    <ligand>
        <name>GTP</name>
        <dbReference type="ChEBI" id="CHEBI:37565"/>
    </ligand>
</feature>
<dbReference type="NCBIfam" id="TIGR00231">
    <property type="entry name" value="small_GTP"/>
    <property type="match status" value="1"/>
</dbReference>
<dbReference type="AlphaFoldDB" id="A0A087VYN9"/>
<evidence type="ECO:0000256" key="2">
    <source>
        <dbReference type="ARBA" id="ARBA00007507"/>
    </source>
</evidence>
<evidence type="ECO:0000256" key="11">
    <source>
        <dbReference type="ARBA" id="ARBA00023134"/>
    </source>
</evidence>
<dbReference type="GO" id="GO:0006886">
    <property type="term" value="P:intracellular protein transport"/>
    <property type="evidence" value="ECO:0007669"/>
    <property type="project" value="InterPro"/>
</dbReference>
<dbReference type="GO" id="GO:0046872">
    <property type="term" value="F:metal ion binding"/>
    <property type="evidence" value="ECO:0007669"/>
    <property type="project" value="UniProtKB-KW"/>
</dbReference>
<evidence type="ECO:0000256" key="16">
    <source>
        <dbReference type="PIRSR" id="PIRSR606687-2"/>
    </source>
</evidence>
<evidence type="ECO:0000256" key="10">
    <source>
        <dbReference type="ARBA" id="ARBA00023034"/>
    </source>
</evidence>
<feature type="binding site" evidence="16">
    <location>
        <position position="137"/>
    </location>
    <ligand>
        <name>GTP</name>
        <dbReference type="ChEBI" id="CHEBI:37565"/>
    </ligand>
</feature>
<evidence type="ECO:0000256" key="17">
    <source>
        <dbReference type="PIRSR" id="PIRSR606689-1"/>
    </source>
</evidence>
<evidence type="ECO:0000256" key="15">
    <source>
        <dbReference type="PIRSR" id="PIRSR606687-1"/>
    </source>
</evidence>
<dbReference type="PRINTS" id="PR00328">
    <property type="entry name" value="SAR1GTPBP"/>
</dbReference>
<feature type="binding site" evidence="16">
    <location>
        <position position="135"/>
    </location>
    <ligand>
        <name>GTP</name>
        <dbReference type="ChEBI" id="CHEBI:37565"/>
    </ligand>
</feature>
<dbReference type="Pfam" id="PF00025">
    <property type="entry name" value="Arf"/>
    <property type="match status" value="1"/>
</dbReference>
<keyword evidence="8 19" id="KW-0931">ER-Golgi transport</keyword>
<evidence type="ECO:0000256" key="19">
    <source>
        <dbReference type="RuleBase" id="RU003926"/>
    </source>
</evidence>
<dbReference type="eggNOG" id="KOG0077">
    <property type="taxonomic scope" value="Eukaryota"/>
</dbReference>
<feature type="binding site" evidence="16">
    <location>
        <position position="182"/>
    </location>
    <ligand>
        <name>GTP</name>
        <dbReference type="ChEBI" id="CHEBI:37565"/>
    </ligand>
</feature>
<feature type="binding site" evidence="18">
    <location>
        <position position="39"/>
    </location>
    <ligand>
        <name>Mg(2+)</name>
        <dbReference type="ChEBI" id="CHEBI:18420"/>
    </ligand>
</feature>
<name>A0A087VYN9_ECHMU</name>
<keyword evidence="7 19" id="KW-0256">Endoplasmic reticulum</keyword>
<evidence type="ECO:0000256" key="5">
    <source>
        <dbReference type="ARBA" id="ARBA00022741"/>
    </source>
</evidence>
<evidence type="ECO:0000313" key="20">
    <source>
        <dbReference type="EMBL" id="CDI97236.1"/>
    </source>
</evidence>
<keyword evidence="5 16" id="KW-0547">Nucleotide-binding</keyword>
<feature type="binding site" evidence="15">
    <location>
        <position position="34"/>
    </location>
    <ligand>
        <name>Mg(2+)</name>
        <dbReference type="ChEBI" id="CHEBI:18420"/>
    </ligand>
</feature>
<evidence type="ECO:0000256" key="1">
    <source>
        <dbReference type="ARBA" id="ARBA00004406"/>
    </source>
</evidence>
<comment type="subcellular location">
    <subcellularLocation>
        <location evidence="1">Endoplasmic reticulum membrane</location>
        <topology evidence="1">Peripheral membrane protein</topology>
    </subcellularLocation>
    <subcellularLocation>
        <location evidence="13">Golgi apparatus</location>
        <location evidence="13">Golgi stack membrane</location>
        <topology evidence="13">Peripheral membrane protein</topology>
    </subcellularLocation>
</comment>
<keyword evidence="15" id="KW-0460">Magnesium</keyword>
<feature type="binding site" evidence="16">
    <location>
        <position position="39"/>
    </location>
    <ligand>
        <name>GTP</name>
        <dbReference type="ChEBI" id="CHEBI:37565"/>
    </ligand>
</feature>
<dbReference type="GO" id="GO:0016192">
    <property type="term" value="P:vesicle-mediated transport"/>
    <property type="evidence" value="ECO:0007669"/>
    <property type="project" value="UniProtKB-KW"/>
</dbReference>
<reference evidence="20" key="1">
    <citation type="journal article" date="2013" name="Nature">
        <title>The genomes of four tapeworm species reveal adaptations to parasitism.</title>
        <authorList>
            <person name="Tsai I.J."/>
            <person name="Zarowiecki M."/>
            <person name="Holroyd N."/>
            <person name="Garciarrubio A."/>
            <person name="Sanchez-Flores A."/>
            <person name="Brooks K.L."/>
            <person name="Tracey A."/>
            <person name="Bobes R.J."/>
            <person name="Fragoso G."/>
            <person name="Sciutto E."/>
            <person name="Aslett M."/>
            <person name="Beasley H."/>
            <person name="Bennett H.M."/>
            <person name="Cai J."/>
            <person name="Camicia F."/>
            <person name="Clark R."/>
            <person name="Cucher M."/>
            <person name="De Silva N."/>
            <person name="Day T.A."/>
            <person name="Deplazes P."/>
            <person name="Estrada K."/>
            <person name="Fernandez C."/>
            <person name="Holland P.W."/>
            <person name="Hou J."/>
            <person name="Hu S."/>
            <person name="Huckvale T."/>
            <person name="Hung S.S."/>
            <person name="Kamenetzky L."/>
            <person name="Keane J.A."/>
            <person name="Kiss F."/>
            <person name="Koziol U."/>
            <person name="Lambert O."/>
            <person name="Liu K."/>
            <person name="Luo X."/>
            <person name="Luo Y."/>
            <person name="Macchiaroli N."/>
            <person name="Nichol S."/>
            <person name="Paps J."/>
            <person name="Parkinson J."/>
            <person name="Pouchkina-Stantcheva N."/>
            <person name="Riddiford N."/>
            <person name="Rosenzvit M."/>
            <person name="Salinas G."/>
            <person name="Wasmuth J.D."/>
            <person name="Zamanian M."/>
            <person name="Zheng Y."/>
            <person name="Cai X."/>
            <person name="Soberon X."/>
            <person name="Olson P.D."/>
            <person name="Laclette J.P."/>
            <person name="Brehm K."/>
            <person name="Berriman M."/>
            <person name="Garciarrubio A."/>
            <person name="Bobes R.J."/>
            <person name="Fragoso G."/>
            <person name="Sanchez-Flores A."/>
            <person name="Estrada K."/>
            <person name="Cevallos M.A."/>
            <person name="Morett E."/>
            <person name="Gonzalez V."/>
            <person name="Portillo T."/>
            <person name="Ochoa-Leyva A."/>
            <person name="Jose M.V."/>
            <person name="Sciutto E."/>
            <person name="Landa A."/>
            <person name="Jimenez L."/>
            <person name="Valdes V."/>
            <person name="Carrero J.C."/>
            <person name="Larralde C."/>
            <person name="Morales-Montor J."/>
            <person name="Limon-Lason J."/>
            <person name="Soberon X."/>
            <person name="Laclette J.P."/>
        </authorList>
    </citation>
    <scope>NUCLEOTIDE SEQUENCE [LARGE SCALE GENOMIC DNA]</scope>
</reference>
<feature type="binding site" evidence="16">
    <location>
        <position position="134"/>
    </location>
    <ligand>
        <name>GTP</name>
        <dbReference type="ChEBI" id="CHEBI:37565"/>
    </ligand>
</feature>
<dbReference type="GO" id="GO:0005789">
    <property type="term" value="C:endoplasmic reticulum membrane"/>
    <property type="evidence" value="ECO:0007669"/>
    <property type="project" value="UniProtKB-SubCell"/>
</dbReference>
<keyword evidence="21" id="KW-1185">Reference proteome</keyword>
<dbReference type="EMBL" id="LN902844">
    <property type="protein sequence ID" value="CDI97236.1"/>
    <property type="molecule type" value="Genomic_DNA"/>
</dbReference>
<dbReference type="PROSITE" id="PS51422">
    <property type="entry name" value="SAR1"/>
    <property type="match status" value="1"/>
</dbReference>
<dbReference type="SUPFAM" id="SSF52540">
    <property type="entry name" value="P-loop containing nucleoside triphosphate hydrolases"/>
    <property type="match status" value="1"/>
</dbReference>
<comment type="catalytic activity">
    <reaction evidence="14">
        <text>GTP + H2O = GDP + phosphate + H(+)</text>
        <dbReference type="Rhea" id="RHEA:19669"/>
        <dbReference type="ChEBI" id="CHEBI:15377"/>
        <dbReference type="ChEBI" id="CHEBI:15378"/>
        <dbReference type="ChEBI" id="CHEBI:37565"/>
        <dbReference type="ChEBI" id="CHEBI:43474"/>
        <dbReference type="ChEBI" id="CHEBI:58189"/>
        <dbReference type="EC" id="3.6.5.2"/>
    </reaction>
    <physiologicalReaction direction="left-to-right" evidence="14">
        <dbReference type="Rhea" id="RHEA:19670"/>
    </physiologicalReaction>
</comment>
<dbReference type="GO" id="GO:0032580">
    <property type="term" value="C:Golgi cisterna membrane"/>
    <property type="evidence" value="ECO:0007669"/>
    <property type="project" value="UniProtKB-SubCell"/>
</dbReference>
<dbReference type="STRING" id="6211.A0A087VYN9"/>
<dbReference type="OrthoDB" id="15478at2759"/>
<feature type="binding site" evidence="16">
    <location>
        <position position="37"/>
    </location>
    <ligand>
        <name>GTP</name>
        <dbReference type="ChEBI" id="CHEBI:37565"/>
    </ligand>
</feature>
<evidence type="ECO:0000256" key="9">
    <source>
        <dbReference type="ARBA" id="ARBA00022927"/>
    </source>
</evidence>
<keyword evidence="4 19" id="KW-0813">Transport</keyword>
<comment type="similarity">
    <text evidence="2 19">Belongs to the small GTPase superfamily. SAR1 family.</text>
</comment>
<proteinExistence type="inferred from homology"/>
<dbReference type="GO" id="GO:0003925">
    <property type="term" value="F:G protein activity"/>
    <property type="evidence" value="ECO:0007669"/>
    <property type="project" value="UniProtKB-EC"/>
</dbReference>
<reference evidence="20" key="2">
    <citation type="submission" date="2015-11" db="EMBL/GenBank/DDBJ databases">
        <authorList>
            <person name="Zhang Y."/>
            <person name="Guo Z."/>
        </authorList>
    </citation>
    <scope>NUCLEOTIDE SEQUENCE</scope>
</reference>
<gene>
    <name evidence="20" type="ORF">EmuJ_000100200</name>
</gene>
<dbReference type="InterPro" id="IPR005225">
    <property type="entry name" value="Small_GTP-bd"/>
</dbReference>
<evidence type="ECO:0000256" key="8">
    <source>
        <dbReference type="ARBA" id="ARBA00022892"/>
    </source>
</evidence>
<dbReference type="CDD" id="cd00879">
    <property type="entry name" value="Sar1"/>
    <property type="match status" value="1"/>
</dbReference>
<feature type="binding site" evidence="16">
    <location>
        <position position="181"/>
    </location>
    <ligand>
        <name>GTP</name>
        <dbReference type="ChEBI" id="CHEBI:37565"/>
    </ligand>
</feature>
<keyword evidence="9 19" id="KW-0653">Protein transport</keyword>
<evidence type="ECO:0000256" key="18">
    <source>
        <dbReference type="PIRSR" id="PIRSR606689-2"/>
    </source>
</evidence>
<dbReference type="PANTHER" id="PTHR45684">
    <property type="entry name" value="RE74312P"/>
    <property type="match status" value="1"/>
</dbReference>
<feature type="binding site" evidence="17">
    <location>
        <begin position="32"/>
        <end position="39"/>
    </location>
    <ligand>
        <name>GTP</name>
        <dbReference type="ChEBI" id="CHEBI:37565"/>
    </ligand>
</feature>
<feature type="binding site" evidence="17">
    <location>
        <begin position="134"/>
        <end position="137"/>
    </location>
    <ligand>
        <name>GTP</name>
        <dbReference type="ChEBI" id="CHEBI:37565"/>
    </ligand>
</feature>
<keyword evidence="10 19" id="KW-0333">Golgi apparatus</keyword>